<evidence type="ECO:0000256" key="6">
    <source>
        <dbReference type="SAM" id="MobiDB-lite"/>
    </source>
</evidence>
<dbReference type="Pfam" id="PF00069">
    <property type="entry name" value="Pkinase"/>
    <property type="match status" value="1"/>
</dbReference>
<dbReference type="InterPro" id="IPR008271">
    <property type="entry name" value="Ser/Thr_kinase_AS"/>
</dbReference>
<feature type="compositionally biased region" description="Low complexity" evidence="6">
    <location>
        <begin position="287"/>
        <end position="310"/>
    </location>
</feature>
<dbReference type="Proteomes" id="UP000051952">
    <property type="component" value="Unassembled WGS sequence"/>
</dbReference>
<accession>A0A0S4JAL9</accession>
<dbReference type="GO" id="GO:0004674">
    <property type="term" value="F:protein serine/threonine kinase activity"/>
    <property type="evidence" value="ECO:0007669"/>
    <property type="project" value="UniProtKB-KW"/>
</dbReference>
<dbReference type="OrthoDB" id="548217at2759"/>
<dbReference type="AlphaFoldDB" id="A0A0S4JAL9"/>
<feature type="compositionally biased region" description="Polar residues" evidence="6">
    <location>
        <begin position="248"/>
        <end position="268"/>
    </location>
</feature>
<dbReference type="SMART" id="SM00220">
    <property type="entry name" value="S_TKc"/>
    <property type="match status" value="1"/>
</dbReference>
<evidence type="ECO:0000256" key="5">
    <source>
        <dbReference type="ARBA" id="ARBA00022840"/>
    </source>
</evidence>
<feature type="compositionally biased region" description="Low complexity" evidence="6">
    <location>
        <begin position="215"/>
        <end position="236"/>
    </location>
</feature>
<keyword evidence="10" id="KW-1185">Reference proteome</keyword>
<evidence type="ECO:0000256" key="4">
    <source>
        <dbReference type="ARBA" id="ARBA00022777"/>
    </source>
</evidence>
<evidence type="ECO:0000256" key="1">
    <source>
        <dbReference type="ARBA" id="ARBA00022527"/>
    </source>
</evidence>
<name>A0A0S4JAL9_BODSA</name>
<protein>
    <submittedName>
        <fullName evidence="9">Protein kinase, putative</fullName>
    </submittedName>
</protein>
<gene>
    <name evidence="9" type="ORF">BSAL_09890</name>
</gene>
<dbReference type="Gene3D" id="1.10.510.10">
    <property type="entry name" value="Transferase(Phosphotransferase) domain 1"/>
    <property type="match status" value="1"/>
</dbReference>
<evidence type="ECO:0000313" key="10">
    <source>
        <dbReference type="Proteomes" id="UP000051952"/>
    </source>
</evidence>
<evidence type="ECO:0000256" key="3">
    <source>
        <dbReference type="ARBA" id="ARBA00022741"/>
    </source>
</evidence>
<feature type="chain" id="PRO_5006622119" evidence="7">
    <location>
        <begin position="21"/>
        <end position="483"/>
    </location>
</feature>
<dbReference type="PANTHER" id="PTHR24055">
    <property type="entry name" value="MITOGEN-ACTIVATED PROTEIN KINASE"/>
    <property type="match status" value="1"/>
</dbReference>
<proteinExistence type="predicted"/>
<dbReference type="FunFam" id="1.10.510.10:FF:000624">
    <property type="entry name" value="Mitogen-activated protein kinase"/>
    <property type="match status" value="1"/>
</dbReference>
<organism evidence="9 10">
    <name type="scientific">Bodo saltans</name>
    <name type="common">Flagellated protozoan</name>
    <dbReference type="NCBI Taxonomy" id="75058"/>
    <lineage>
        <taxon>Eukaryota</taxon>
        <taxon>Discoba</taxon>
        <taxon>Euglenozoa</taxon>
        <taxon>Kinetoplastea</taxon>
        <taxon>Metakinetoplastina</taxon>
        <taxon>Eubodonida</taxon>
        <taxon>Bodonidae</taxon>
        <taxon>Bodo</taxon>
    </lineage>
</organism>
<dbReference type="SUPFAM" id="SSF56112">
    <property type="entry name" value="Protein kinase-like (PK-like)"/>
    <property type="match status" value="1"/>
</dbReference>
<evidence type="ECO:0000313" key="9">
    <source>
        <dbReference type="EMBL" id="CUG87386.1"/>
    </source>
</evidence>
<feature type="compositionally biased region" description="Low complexity" evidence="6">
    <location>
        <begin position="371"/>
        <end position="380"/>
    </location>
</feature>
<keyword evidence="1" id="KW-0723">Serine/threonine-protein kinase</keyword>
<evidence type="ECO:0000259" key="8">
    <source>
        <dbReference type="PROSITE" id="PS50011"/>
    </source>
</evidence>
<keyword evidence="7" id="KW-0732">Signal</keyword>
<feature type="signal peptide" evidence="7">
    <location>
        <begin position="1"/>
        <end position="20"/>
    </location>
</feature>
<dbReference type="InterPro" id="IPR050117">
    <property type="entry name" value="MAPK"/>
</dbReference>
<dbReference type="OMA" id="FARIYNN"/>
<keyword evidence="3" id="KW-0547">Nucleotide-binding</keyword>
<evidence type="ECO:0000256" key="2">
    <source>
        <dbReference type="ARBA" id="ARBA00022679"/>
    </source>
</evidence>
<feature type="region of interest" description="Disordered" evidence="6">
    <location>
        <begin position="215"/>
        <end position="380"/>
    </location>
</feature>
<dbReference type="InterPro" id="IPR000719">
    <property type="entry name" value="Prot_kinase_dom"/>
</dbReference>
<feature type="compositionally biased region" description="Polar residues" evidence="6">
    <location>
        <begin position="274"/>
        <end position="286"/>
    </location>
</feature>
<keyword evidence="4 9" id="KW-0418">Kinase</keyword>
<keyword evidence="2" id="KW-0808">Transferase</keyword>
<dbReference type="VEuPathDB" id="TriTrypDB:BSAL_09890"/>
<dbReference type="EMBL" id="CYKH01001507">
    <property type="protein sequence ID" value="CUG87386.1"/>
    <property type="molecule type" value="Genomic_DNA"/>
</dbReference>
<sequence>MEEVRRMIFTLLLGVRACHANSVIHRDIKPENLLLHKDNSLRLCDFGFARIYNNSMDDLTDYVATRWYRSPELLLGTTNYGLPSDMWAIGCIMAELIDGQALFPGESELDQIFMIQKLLGNFTPQQQEVFRKNKRFANETLRDVTKTESTLERKYGRRANKKAIQFLKSLLVIDPEKRLTVDEAINNPFFEGLMETYAPHLKLVTPLIRPSTAQRASATSYTSQQQASAGSSHSQAPYTAQDMPPRPSSTNLETDTVTTPMGQYSIPTTAGLMQHTQYHQATQPPGQLSSRVSQASSAQSLPAQQLQQQARSGAPGSSFLPSRIGSGHRRPPSQQRMREEQLQSMQPPPQQEYAQPAPGPYSQNTRGSTPGYGQQGNWQGYGAQATPYGATQMPTNSNINPNMNAPFGQLGMRGNLPRLGQVPLGGGGRCGGGGTGSAGSLNFARFGAGGNPTSLVNGGSIPARADNGQRPPPSQQRSRFFYS</sequence>
<dbReference type="GO" id="GO:0005524">
    <property type="term" value="F:ATP binding"/>
    <property type="evidence" value="ECO:0007669"/>
    <property type="project" value="UniProtKB-KW"/>
</dbReference>
<feature type="region of interest" description="Disordered" evidence="6">
    <location>
        <begin position="448"/>
        <end position="483"/>
    </location>
</feature>
<keyword evidence="5" id="KW-0067">ATP-binding</keyword>
<evidence type="ECO:0000256" key="7">
    <source>
        <dbReference type="SAM" id="SignalP"/>
    </source>
</evidence>
<dbReference type="InterPro" id="IPR011009">
    <property type="entry name" value="Kinase-like_dom_sf"/>
</dbReference>
<dbReference type="PROSITE" id="PS00108">
    <property type="entry name" value="PROTEIN_KINASE_ST"/>
    <property type="match status" value="1"/>
</dbReference>
<dbReference type="PROSITE" id="PS50011">
    <property type="entry name" value="PROTEIN_KINASE_DOM"/>
    <property type="match status" value="1"/>
</dbReference>
<feature type="domain" description="Protein kinase" evidence="8">
    <location>
        <begin position="1"/>
        <end position="190"/>
    </location>
</feature>
<reference evidence="10" key="1">
    <citation type="submission" date="2015-09" db="EMBL/GenBank/DDBJ databases">
        <authorList>
            <consortium name="Pathogen Informatics"/>
        </authorList>
    </citation>
    <scope>NUCLEOTIDE SEQUENCE [LARGE SCALE GENOMIC DNA]</scope>
    <source>
        <strain evidence="10">Lake Konstanz</strain>
    </source>
</reference>